<comment type="caution">
    <text evidence="7">The sequence shown here is derived from an EMBL/GenBank/DDBJ whole genome shotgun (WGS) entry which is preliminary data.</text>
</comment>
<dbReference type="Pfam" id="PF00135">
    <property type="entry name" value="COesterase"/>
    <property type="match status" value="1"/>
</dbReference>
<keyword evidence="8" id="KW-1185">Reference proteome</keyword>
<dbReference type="Proteomes" id="UP001148838">
    <property type="component" value="Unassembled WGS sequence"/>
</dbReference>
<evidence type="ECO:0000256" key="3">
    <source>
        <dbReference type="ARBA" id="ARBA00022801"/>
    </source>
</evidence>
<proteinExistence type="inferred from homology"/>
<dbReference type="EMBL" id="JAJSOF020000019">
    <property type="protein sequence ID" value="KAJ4438730.1"/>
    <property type="molecule type" value="Genomic_DNA"/>
</dbReference>
<feature type="chain" id="PRO_5046890819" description="Carboxylesterase type B domain-containing protein" evidence="5">
    <location>
        <begin position="29"/>
        <end position="75"/>
    </location>
</feature>
<reference evidence="7 8" key="1">
    <citation type="journal article" date="2022" name="Allergy">
        <title>Genome assembly and annotation of Periplaneta americana reveal a comprehensive cockroach allergen profile.</title>
        <authorList>
            <person name="Wang L."/>
            <person name="Xiong Q."/>
            <person name="Saelim N."/>
            <person name="Wang L."/>
            <person name="Nong W."/>
            <person name="Wan A.T."/>
            <person name="Shi M."/>
            <person name="Liu X."/>
            <person name="Cao Q."/>
            <person name="Hui J.H.L."/>
            <person name="Sookrung N."/>
            <person name="Leung T.F."/>
            <person name="Tungtrongchitr A."/>
            <person name="Tsui S.K.W."/>
        </authorList>
    </citation>
    <scope>NUCLEOTIDE SEQUENCE [LARGE SCALE GENOMIC DNA]</scope>
    <source>
        <strain evidence="7">PWHHKU_190912</strain>
    </source>
</reference>
<protein>
    <recommendedName>
        <fullName evidence="6">Carboxylesterase type B domain-containing protein</fullName>
    </recommendedName>
</protein>
<evidence type="ECO:0000313" key="7">
    <source>
        <dbReference type="EMBL" id="KAJ4438730.1"/>
    </source>
</evidence>
<dbReference type="SUPFAM" id="SSF53474">
    <property type="entry name" value="alpha/beta-Hydrolases"/>
    <property type="match status" value="1"/>
</dbReference>
<evidence type="ECO:0000259" key="6">
    <source>
        <dbReference type="Pfam" id="PF00135"/>
    </source>
</evidence>
<sequence>MKLSDERMAVRAIQILLLLTAWHRALLADEENPMVQVQQGKLRGVRQETVWGKEYLAFYGIPFAKPPVGSLRFKV</sequence>
<dbReference type="PANTHER" id="PTHR43918">
    <property type="entry name" value="ACETYLCHOLINESTERASE"/>
    <property type="match status" value="1"/>
</dbReference>
<dbReference type="Gene3D" id="3.40.50.1820">
    <property type="entry name" value="alpha/beta hydrolase"/>
    <property type="match status" value="1"/>
</dbReference>
<accession>A0ABQ8SWZ2</accession>
<dbReference type="InterPro" id="IPR050654">
    <property type="entry name" value="AChE-related_enzymes"/>
</dbReference>
<evidence type="ECO:0000313" key="8">
    <source>
        <dbReference type="Proteomes" id="UP001148838"/>
    </source>
</evidence>
<organism evidence="7 8">
    <name type="scientific">Periplaneta americana</name>
    <name type="common">American cockroach</name>
    <name type="synonym">Blatta americana</name>
    <dbReference type="NCBI Taxonomy" id="6978"/>
    <lineage>
        <taxon>Eukaryota</taxon>
        <taxon>Metazoa</taxon>
        <taxon>Ecdysozoa</taxon>
        <taxon>Arthropoda</taxon>
        <taxon>Hexapoda</taxon>
        <taxon>Insecta</taxon>
        <taxon>Pterygota</taxon>
        <taxon>Neoptera</taxon>
        <taxon>Polyneoptera</taxon>
        <taxon>Dictyoptera</taxon>
        <taxon>Blattodea</taxon>
        <taxon>Blattoidea</taxon>
        <taxon>Blattidae</taxon>
        <taxon>Blattinae</taxon>
        <taxon>Periplaneta</taxon>
    </lineage>
</organism>
<dbReference type="PANTHER" id="PTHR43918:SF4">
    <property type="entry name" value="CARBOXYLIC ESTER HYDROLASE"/>
    <property type="match status" value="1"/>
</dbReference>
<keyword evidence="4" id="KW-0325">Glycoprotein</keyword>
<evidence type="ECO:0000256" key="1">
    <source>
        <dbReference type="ARBA" id="ARBA00005964"/>
    </source>
</evidence>
<keyword evidence="2" id="KW-0719">Serine esterase</keyword>
<keyword evidence="3" id="KW-0378">Hydrolase</keyword>
<dbReference type="InterPro" id="IPR029058">
    <property type="entry name" value="AB_hydrolase_fold"/>
</dbReference>
<gene>
    <name evidence="7" type="ORF">ANN_14679</name>
</gene>
<dbReference type="InterPro" id="IPR002018">
    <property type="entry name" value="CarbesteraseB"/>
</dbReference>
<feature type="domain" description="Carboxylesterase type B" evidence="6">
    <location>
        <begin position="32"/>
        <end position="74"/>
    </location>
</feature>
<evidence type="ECO:0000256" key="5">
    <source>
        <dbReference type="SAM" id="SignalP"/>
    </source>
</evidence>
<keyword evidence="5" id="KW-0732">Signal</keyword>
<feature type="signal peptide" evidence="5">
    <location>
        <begin position="1"/>
        <end position="28"/>
    </location>
</feature>
<name>A0ABQ8SWZ2_PERAM</name>
<evidence type="ECO:0000256" key="2">
    <source>
        <dbReference type="ARBA" id="ARBA00022487"/>
    </source>
</evidence>
<evidence type="ECO:0000256" key="4">
    <source>
        <dbReference type="ARBA" id="ARBA00023180"/>
    </source>
</evidence>
<comment type="similarity">
    <text evidence="1">Belongs to the type-B carboxylesterase/lipase family.</text>
</comment>